<accession>A0A8T3VJ74</accession>
<evidence type="ECO:0000313" key="2">
    <source>
        <dbReference type="Proteomes" id="UP000713479"/>
    </source>
</evidence>
<reference evidence="1" key="1">
    <citation type="submission" date="2019-04" db="EMBL/GenBank/DDBJ databases">
        <title>Evolution of Biomass-Degrading Anaerobic Consortia Revealed by Metagenomics.</title>
        <authorList>
            <person name="Peng X."/>
        </authorList>
    </citation>
    <scope>NUCLEOTIDE SEQUENCE</scope>
    <source>
        <strain evidence="1">SIG13</strain>
    </source>
</reference>
<proteinExistence type="predicted"/>
<dbReference type="Gene3D" id="2.60.40.10">
    <property type="entry name" value="Immunoglobulins"/>
    <property type="match status" value="1"/>
</dbReference>
<evidence type="ECO:0000313" key="1">
    <source>
        <dbReference type="EMBL" id="MBE6509930.1"/>
    </source>
</evidence>
<evidence type="ECO:0008006" key="3">
    <source>
        <dbReference type="Google" id="ProtNLM"/>
    </source>
</evidence>
<gene>
    <name evidence="1" type="ORF">E7Z74_01485</name>
</gene>
<dbReference type="SUPFAM" id="SSF49464">
    <property type="entry name" value="Carboxypeptidase regulatory domain-like"/>
    <property type="match status" value="1"/>
</dbReference>
<dbReference type="EMBL" id="SUTF01000002">
    <property type="protein sequence ID" value="MBE6509930.1"/>
    <property type="molecule type" value="Genomic_DNA"/>
</dbReference>
<dbReference type="SUPFAM" id="SSF49373">
    <property type="entry name" value="Invasin/intimin cell-adhesion fragments"/>
    <property type="match status" value="1"/>
</dbReference>
<dbReference type="InterPro" id="IPR013783">
    <property type="entry name" value="Ig-like_fold"/>
</dbReference>
<protein>
    <recommendedName>
        <fullName evidence="3">Adhesin-like protein</fullName>
    </recommendedName>
</protein>
<dbReference type="InterPro" id="IPR008964">
    <property type="entry name" value="Invasin/intimin_cell_adhesion"/>
</dbReference>
<organism evidence="1 2">
    <name type="scientific">Methanobrevibacter millerae</name>
    <dbReference type="NCBI Taxonomy" id="230361"/>
    <lineage>
        <taxon>Archaea</taxon>
        <taxon>Methanobacteriati</taxon>
        <taxon>Methanobacteriota</taxon>
        <taxon>Methanomada group</taxon>
        <taxon>Methanobacteria</taxon>
        <taxon>Methanobacteriales</taxon>
        <taxon>Methanobacteriaceae</taxon>
        <taxon>Methanobrevibacter</taxon>
    </lineage>
</organism>
<dbReference type="Proteomes" id="UP000713479">
    <property type="component" value="Unassembled WGS sequence"/>
</dbReference>
<name>A0A8T3VJ74_9EURY</name>
<comment type="caution">
    <text evidence="1">The sequence shown here is derived from an EMBL/GenBank/DDBJ whole genome shotgun (WGS) entry which is preliminary data.</text>
</comment>
<sequence>MKIKIILISLFIIFISINIVSANDLNTTTDLKETGDNDIITTITGNDLVKYYKNDSQFEVNVYGENESKLENGFVDFTINGNTYKRIVSNGTAKLNVNLNPGVYQITSKNCYDNTTIKNKITVLSTISSSDLTKYYRNESQFYTTILDNQGNPKANANIKININGVFYKRTTDENGTAKLNINLNPGTYILTVEREDSDLKVSNTVKVLSTLYCYDLTKYYRNASYATAKVLDDCGNPLKNTNITFNINGVFYTRKSNDEGIVNLNINLAPGDYVMTAIHPNTQQKSSMIKVLPKLTLTNTYLCYSSSNTFDVKLVDNNGNADKGKTISFNINGYILKATTDSNGIAKCPLSILKKGTYTITATYDENIISHTFPVGPGSVSVIKNIGNPNAKKIAYVVGLHPLEYQTHDTLVKLLPTIPGFNYCYDIYVVKVTENVGHYGDGAGDNSPGRQNGQNLAYKYVYPQIINGGYKLAIDVHSNVGAYPYKTFVFSPVTGGLGEQYGRTVARSCSNVVYYQLGHTTSGPYLTIPLNNHGVPAFYFEEYSFASQAQKDAHMLQLIYGVDGLKL</sequence>
<dbReference type="Gene3D" id="2.60.40.1120">
    <property type="entry name" value="Carboxypeptidase-like, regulatory domain"/>
    <property type="match status" value="1"/>
</dbReference>
<dbReference type="InterPro" id="IPR008969">
    <property type="entry name" value="CarboxyPept-like_regulatory"/>
</dbReference>
<dbReference type="AlphaFoldDB" id="A0A8T3VJ74"/>